<dbReference type="GO" id="GO:0006457">
    <property type="term" value="P:protein folding"/>
    <property type="evidence" value="ECO:0007669"/>
    <property type="project" value="InterPro"/>
</dbReference>
<evidence type="ECO:0000313" key="1">
    <source>
        <dbReference type="EMBL" id="MTV32193.1"/>
    </source>
</evidence>
<dbReference type="Proteomes" id="UP000439113">
    <property type="component" value="Unassembled WGS sequence"/>
</dbReference>
<dbReference type="AlphaFoldDB" id="A0A6N8DSM6"/>
<dbReference type="GO" id="GO:0005737">
    <property type="term" value="C:cytoplasm"/>
    <property type="evidence" value="ECO:0007669"/>
    <property type="project" value="InterPro"/>
</dbReference>
<accession>A0A6N8DSM6</accession>
<proteinExistence type="predicted"/>
<protein>
    <submittedName>
        <fullName evidence="1">Uncharacterized protein</fullName>
    </submittedName>
</protein>
<comment type="caution">
    <text evidence="1">The sequence shown here is derived from an EMBL/GenBank/DDBJ whole genome shotgun (WGS) entry which is preliminary data.</text>
</comment>
<sequence length="91" mass="10587">MRLVGAPRRAFAAPLGVVRFSLIPDAGARALWSFLPRPLREACRYSDARIEEMLRNFSQQERDDVVHDGRITVTCEFFWTKRVYDPADFRV</sequence>
<dbReference type="Gene3D" id="3.90.1280.10">
    <property type="entry name" value="HSP33 redox switch-like"/>
    <property type="match status" value="1"/>
</dbReference>
<dbReference type="InterPro" id="IPR000397">
    <property type="entry name" value="Heat_shock_Hsp33"/>
</dbReference>
<reference evidence="1 2" key="1">
    <citation type="submission" date="2019-11" db="EMBL/GenBank/DDBJ databases">
        <title>Whole-genome sequence of a Rhodoblastus acidophilus DSM 142.</title>
        <authorList>
            <person name="Kyndt J.A."/>
            <person name="Meyer T.E."/>
        </authorList>
    </citation>
    <scope>NUCLEOTIDE SEQUENCE [LARGE SCALE GENOMIC DNA]</scope>
    <source>
        <strain evidence="1 2">DSM 142</strain>
    </source>
</reference>
<dbReference type="SUPFAM" id="SSF118352">
    <property type="entry name" value="HSP33 redox switch-like"/>
    <property type="match status" value="1"/>
</dbReference>
<dbReference type="RefSeq" id="WP_155446883.1">
    <property type="nucleotide sequence ID" value="NZ_JAOQNR010000011.1"/>
</dbReference>
<organism evidence="1 2">
    <name type="scientific">Rhodoblastus acidophilus</name>
    <name type="common">Rhodopseudomonas acidophila</name>
    <dbReference type="NCBI Taxonomy" id="1074"/>
    <lineage>
        <taxon>Bacteria</taxon>
        <taxon>Pseudomonadati</taxon>
        <taxon>Pseudomonadota</taxon>
        <taxon>Alphaproteobacteria</taxon>
        <taxon>Hyphomicrobiales</taxon>
        <taxon>Rhodoblastaceae</taxon>
        <taxon>Rhodoblastus</taxon>
    </lineage>
</organism>
<gene>
    <name evidence="1" type="ORF">GJ654_14480</name>
</gene>
<evidence type="ECO:0000313" key="2">
    <source>
        <dbReference type="Proteomes" id="UP000439113"/>
    </source>
</evidence>
<dbReference type="InterPro" id="IPR016154">
    <property type="entry name" value="Heat_shock_Hsp33_C"/>
</dbReference>
<name>A0A6N8DSM6_RHOAC</name>
<dbReference type="OrthoDB" id="9793753at2"/>
<dbReference type="GO" id="GO:0051082">
    <property type="term" value="F:unfolded protein binding"/>
    <property type="evidence" value="ECO:0007669"/>
    <property type="project" value="InterPro"/>
</dbReference>
<dbReference type="Pfam" id="PF01430">
    <property type="entry name" value="HSP33"/>
    <property type="match status" value="1"/>
</dbReference>
<dbReference type="EMBL" id="WNKS01000014">
    <property type="protein sequence ID" value="MTV32193.1"/>
    <property type="molecule type" value="Genomic_DNA"/>
</dbReference>